<reference evidence="1 2" key="1">
    <citation type="submission" date="2022-06" db="EMBL/GenBank/DDBJ databases">
        <title>Halogeometricum sp. a new haloarchaeum isolate from saline soil.</title>
        <authorList>
            <person name="Strakova D."/>
            <person name="Galisteo C."/>
            <person name="Sanchez-Porro C."/>
            <person name="Ventosa A."/>
        </authorList>
    </citation>
    <scope>NUCLEOTIDE SEQUENCE [LARGE SCALE GENOMIC DNA]</scope>
    <source>
        <strain evidence="1 2">S1BR25-6</strain>
    </source>
</reference>
<evidence type="ECO:0000313" key="1">
    <source>
        <dbReference type="EMBL" id="MDS0298239.1"/>
    </source>
</evidence>
<dbReference type="Proteomes" id="UP001257060">
    <property type="component" value="Unassembled WGS sequence"/>
</dbReference>
<dbReference type="EMBL" id="JAMQOP010000001">
    <property type="protein sequence ID" value="MDS0298239.1"/>
    <property type="molecule type" value="Genomic_DNA"/>
</dbReference>
<proteinExistence type="predicted"/>
<dbReference type="Gene3D" id="3.30.420.10">
    <property type="entry name" value="Ribonuclease H-like superfamily/Ribonuclease H"/>
    <property type="match status" value="1"/>
</dbReference>
<comment type="caution">
    <text evidence="1">The sequence shown here is derived from an EMBL/GenBank/DDBJ whole genome shotgun (WGS) entry which is preliminary data.</text>
</comment>
<gene>
    <name evidence="1" type="ORF">NDI76_05750</name>
</gene>
<dbReference type="InterPro" id="IPR036397">
    <property type="entry name" value="RNaseH_sf"/>
</dbReference>
<evidence type="ECO:0000313" key="2">
    <source>
        <dbReference type="Proteomes" id="UP001257060"/>
    </source>
</evidence>
<protein>
    <submittedName>
        <fullName evidence="1">Uncharacterized protein</fullName>
    </submittedName>
</protein>
<dbReference type="RefSeq" id="WP_310923052.1">
    <property type="nucleotide sequence ID" value="NZ_JAMQOP010000001.1"/>
</dbReference>
<organism evidence="1 2">
    <name type="scientific">Halogeometricum salsisoli</name>
    <dbReference type="NCBI Taxonomy" id="2950536"/>
    <lineage>
        <taxon>Archaea</taxon>
        <taxon>Methanobacteriati</taxon>
        <taxon>Methanobacteriota</taxon>
        <taxon>Stenosarchaea group</taxon>
        <taxon>Halobacteria</taxon>
        <taxon>Halobacteriales</taxon>
        <taxon>Haloferacaceae</taxon>
        <taxon>Halogeometricum</taxon>
    </lineage>
</organism>
<dbReference type="InterPro" id="IPR012337">
    <property type="entry name" value="RNaseH-like_sf"/>
</dbReference>
<accession>A0ABU2GDI5</accession>
<sequence>MTLYGYDIETTGVRPYSSEIVTIQYKRDSTGLSIYKRWEYESERELLLAFLNDWKDIPRARSRGAEEFIAFNVLKFDAPFLLVKAQQHDIASASGWEDKYVWENISHGPPFVDLAQLLGDDMKKFAEWRNCLIGSYGDYESKRIPEFYQRDDYEKIEEYVEDEMDTLEQIYQEIQNEPFYKELQDLRETAELDWKNRDNSTLSDF</sequence>
<dbReference type="SUPFAM" id="SSF53098">
    <property type="entry name" value="Ribonuclease H-like"/>
    <property type="match status" value="1"/>
</dbReference>
<name>A0ABU2GDI5_9EURY</name>
<keyword evidence="2" id="KW-1185">Reference proteome</keyword>